<dbReference type="Gene3D" id="3.40.50.10540">
    <property type="entry name" value="Crotonobetainyl-coa:carnitine coa-transferase, domain 1"/>
    <property type="match status" value="1"/>
</dbReference>
<name>A0A9P8QWL3_9HYPO</name>
<evidence type="ECO:0000313" key="2">
    <source>
        <dbReference type="EMBL" id="KAH6610078.1"/>
    </source>
</evidence>
<dbReference type="InterPro" id="IPR023606">
    <property type="entry name" value="CoA-Trfase_III_dom_1_sf"/>
</dbReference>
<proteinExistence type="inferred from homology"/>
<dbReference type="Proteomes" id="UP000827724">
    <property type="component" value="Unassembled WGS sequence"/>
</dbReference>
<accession>A0A9P8QWL3</accession>
<dbReference type="PANTHER" id="PTHR48228:SF4">
    <property type="entry name" value="BLR3030 PROTEIN"/>
    <property type="match status" value="1"/>
</dbReference>
<keyword evidence="3" id="KW-1185">Reference proteome</keyword>
<dbReference type="SUPFAM" id="SSF89796">
    <property type="entry name" value="CoA-transferase family III (CaiB/BaiF)"/>
    <property type="match status" value="2"/>
</dbReference>
<gene>
    <name evidence="2" type="ORF">Trco_000098</name>
</gene>
<protein>
    <recommendedName>
        <fullName evidence="4">CoA-transferase family III</fullName>
    </recommendedName>
</protein>
<dbReference type="AlphaFoldDB" id="A0A9P8QWL3"/>
<comment type="similarity">
    <text evidence="1">Belongs to the CoA-transferase III family.</text>
</comment>
<dbReference type="Pfam" id="PF02515">
    <property type="entry name" value="CoA_transf_3"/>
    <property type="match status" value="1"/>
</dbReference>
<evidence type="ECO:0000313" key="3">
    <source>
        <dbReference type="Proteomes" id="UP000827724"/>
    </source>
</evidence>
<dbReference type="GO" id="GO:0003824">
    <property type="term" value="F:catalytic activity"/>
    <property type="evidence" value="ECO:0007669"/>
    <property type="project" value="InterPro"/>
</dbReference>
<evidence type="ECO:0000256" key="1">
    <source>
        <dbReference type="ARBA" id="ARBA00008383"/>
    </source>
</evidence>
<reference evidence="2" key="1">
    <citation type="submission" date="2021-08" db="EMBL/GenBank/DDBJ databases">
        <title>Chromosome-Level Trichoderma cornu-damae using Hi-C Data.</title>
        <authorList>
            <person name="Kim C.S."/>
        </authorList>
    </citation>
    <scope>NUCLEOTIDE SEQUENCE</scope>
    <source>
        <strain evidence="2">KA19-0412C</strain>
    </source>
</reference>
<dbReference type="InterPro" id="IPR050509">
    <property type="entry name" value="CoA-transferase_III"/>
</dbReference>
<sequence length="496" mass="52740">MAMSTPTGLVDRTSFSTADIVKDVWTSLYLPPHALSSLSLPGHDAAPAAPSSFKIGPLAQSSIALSALSVSLFRGGRISPSPSSPPSVPRVSVPLDHAVAEFKSERLYTIDNQPPGSPWGSIGGLHKTADGHVRIHDAFPNHARGTLELLGLPPDAARRDVAAKVAQWKSVDLETAGTEKGKVAIYALRSYAEWDAHPQSAAIDDNPVLLEQLAPGPPTNGISSTSTSTSKRCLEGIRVVEMSRVIAAPVAGKALAAHGADVLWVTCPNLPDLPALDRDLSRGKRTIQLDLHKPGDKERLLDLLRTCDVFIQSFRPGSLAAHGLSPRELQETNPGIVCASLSAFGPSGPWSRRRGYDSLVQTCSGMNVSEAARRGAGEAARVLPCQALDHAGGYLLATGIAAALHRRSRLGGSWSVHVSLAGVMKYLRSLGQYPDQTGFEGRDFGTQSDVPADYLKTRETAFGSMRAVKHSASVEGCEVGWEEMPKPLGSDEARWL</sequence>
<dbReference type="InterPro" id="IPR003673">
    <property type="entry name" value="CoA-Trfase_fam_III"/>
</dbReference>
<dbReference type="PANTHER" id="PTHR48228">
    <property type="entry name" value="SUCCINYL-COA--D-CITRAMALATE COA-TRANSFERASE"/>
    <property type="match status" value="1"/>
</dbReference>
<evidence type="ECO:0008006" key="4">
    <source>
        <dbReference type="Google" id="ProtNLM"/>
    </source>
</evidence>
<dbReference type="EMBL" id="JAIWOZ010000001">
    <property type="protein sequence ID" value="KAH6610078.1"/>
    <property type="molecule type" value="Genomic_DNA"/>
</dbReference>
<organism evidence="2 3">
    <name type="scientific">Trichoderma cornu-damae</name>
    <dbReference type="NCBI Taxonomy" id="654480"/>
    <lineage>
        <taxon>Eukaryota</taxon>
        <taxon>Fungi</taxon>
        <taxon>Dikarya</taxon>
        <taxon>Ascomycota</taxon>
        <taxon>Pezizomycotina</taxon>
        <taxon>Sordariomycetes</taxon>
        <taxon>Hypocreomycetidae</taxon>
        <taxon>Hypocreales</taxon>
        <taxon>Hypocreaceae</taxon>
        <taxon>Trichoderma</taxon>
    </lineage>
</organism>
<dbReference type="OrthoDB" id="5863171at2759"/>
<comment type="caution">
    <text evidence="2">The sequence shown here is derived from an EMBL/GenBank/DDBJ whole genome shotgun (WGS) entry which is preliminary data.</text>
</comment>